<sequence>MNIINPDWVKLVHLDYPKHSTYCASEFINTAGMTPRELIEVLAKGPIFDDNCIIEGIGINDLPDFVEAPEDRAVLSQMLENTGLTGSGRTFAESIDTDPYRYLGFERVMVTAQNHYVYKRNGVSYCSLGYTYTSYGVRVNAMFIAFLMSLDDDPGIDLIWFVTTTNRGVNESFDVLYDMRFQEYLIKIGRDYQARFVDMQENVPAPETLLETVTFDPLPEREPFTEPFDVLHERYHGDCRYESAISSGADEKKQMVALFTDDLDYSFRSWLVKPRTNMRRVYYNVEDLITWAGDDAPKVMQLVLGELKKQIIEHEFYEYMPRFEKGLVMISKRGGITIKIDE</sequence>
<evidence type="ECO:0000313" key="2">
    <source>
        <dbReference type="Proteomes" id="UP000441754"/>
    </source>
</evidence>
<reference evidence="1 2" key="1">
    <citation type="journal article" date="2018" name="Antonie Van Leeuwenhoek">
        <title>Larkinella terrae sp. nov., isolated from soil on Jeju Island, South Korea.</title>
        <authorList>
            <person name="Ten L.N."/>
            <person name="Jeon J."/>
            <person name="Park S.J."/>
            <person name="Park S."/>
            <person name="Lee S.Y."/>
            <person name="Kim M.K."/>
            <person name="Jung H.Y."/>
        </authorList>
    </citation>
    <scope>NUCLEOTIDE SEQUENCE [LARGE SCALE GENOMIC DNA]</scope>
    <source>
        <strain evidence="1 2">KCTC 52001</strain>
    </source>
</reference>
<dbReference type="AlphaFoldDB" id="A0A7K0EIS8"/>
<dbReference type="Proteomes" id="UP000441754">
    <property type="component" value="Unassembled WGS sequence"/>
</dbReference>
<name>A0A7K0EIS8_9BACT</name>
<dbReference type="RefSeq" id="WP_154175021.1">
    <property type="nucleotide sequence ID" value="NZ_WJXZ01000005.1"/>
</dbReference>
<dbReference type="EMBL" id="WJXZ01000005">
    <property type="protein sequence ID" value="MRS61632.1"/>
    <property type="molecule type" value="Genomic_DNA"/>
</dbReference>
<accession>A0A7K0EIS8</accession>
<proteinExistence type="predicted"/>
<protein>
    <submittedName>
        <fullName evidence="1">Uncharacterized protein</fullName>
    </submittedName>
</protein>
<comment type="caution">
    <text evidence="1">The sequence shown here is derived from an EMBL/GenBank/DDBJ whole genome shotgun (WGS) entry which is preliminary data.</text>
</comment>
<gene>
    <name evidence="1" type="ORF">GJJ30_10065</name>
</gene>
<organism evidence="1 2">
    <name type="scientific">Larkinella terrae</name>
    <dbReference type="NCBI Taxonomy" id="2025311"/>
    <lineage>
        <taxon>Bacteria</taxon>
        <taxon>Pseudomonadati</taxon>
        <taxon>Bacteroidota</taxon>
        <taxon>Cytophagia</taxon>
        <taxon>Cytophagales</taxon>
        <taxon>Spirosomataceae</taxon>
        <taxon>Larkinella</taxon>
    </lineage>
</organism>
<keyword evidence="2" id="KW-1185">Reference proteome</keyword>
<evidence type="ECO:0000313" key="1">
    <source>
        <dbReference type="EMBL" id="MRS61632.1"/>
    </source>
</evidence>